<sequence length="231" mass="25428">MASVVTVWVPLIGAAVLTLRNVFTAAWAAEGWAAPAALLLAGLVFQRLDLVQKQQKSVEEKVDAIIASASSVTHYKNGREFYGALKTALKDTTDEVRSSYFRRVPPGNEKAAKDYFKACVAWANAGSDRALLRVMAEPQTDAMRAWVEEQREQAKSVRNGKYLLHSIQLHDTRAVSQVDALSIAVLDEKTVFCAFTTDDETVQGFSVTSGDLGGYFAMYHKKLFEGGKKIF</sequence>
<dbReference type="Proteomes" id="UP000265325">
    <property type="component" value="Unassembled WGS sequence"/>
</dbReference>
<dbReference type="EMBL" id="LAQS01000002">
    <property type="protein sequence ID" value="KKZ75623.1"/>
    <property type="molecule type" value="Genomic_DNA"/>
</dbReference>
<reference evidence="1 2" key="1">
    <citation type="submission" date="2015-05" db="EMBL/GenBank/DDBJ databases">
        <title>Draft Genome assembly of Streptomyces showdoensis.</title>
        <authorList>
            <person name="Thapa K.K."/>
            <person name="Metsa-Ketela M."/>
        </authorList>
    </citation>
    <scope>NUCLEOTIDE SEQUENCE [LARGE SCALE GENOMIC DNA]</scope>
    <source>
        <strain evidence="1 2">ATCC 15227</strain>
    </source>
</reference>
<organism evidence="1 2">
    <name type="scientific">Streptomyces showdoensis</name>
    <dbReference type="NCBI Taxonomy" id="68268"/>
    <lineage>
        <taxon>Bacteria</taxon>
        <taxon>Bacillati</taxon>
        <taxon>Actinomycetota</taxon>
        <taxon>Actinomycetes</taxon>
        <taxon>Kitasatosporales</taxon>
        <taxon>Streptomycetaceae</taxon>
        <taxon>Streptomyces</taxon>
    </lineage>
</organism>
<protein>
    <submittedName>
        <fullName evidence="1">Uncharacterized protein</fullName>
    </submittedName>
</protein>
<gene>
    <name evidence="1" type="ORF">VO63_02060</name>
</gene>
<keyword evidence="2" id="KW-1185">Reference proteome</keyword>
<accession>A0A2P2GVU8</accession>
<evidence type="ECO:0000313" key="2">
    <source>
        <dbReference type="Proteomes" id="UP000265325"/>
    </source>
</evidence>
<evidence type="ECO:0000313" key="1">
    <source>
        <dbReference type="EMBL" id="KKZ75623.1"/>
    </source>
</evidence>
<name>A0A2P2GVU8_STREW</name>
<comment type="caution">
    <text evidence="1">The sequence shown here is derived from an EMBL/GenBank/DDBJ whole genome shotgun (WGS) entry which is preliminary data.</text>
</comment>
<proteinExistence type="predicted"/>
<dbReference type="AlphaFoldDB" id="A0A2P2GVU8"/>